<feature type="domain" description="Major facilitator superfamily (MFS) profile" evidence="9">
    <location>
        <begin position="201"/>
        <end position="379"/>
    </location>
</feature>
<dbReference type="Proteomes" id="UP000035760">
    <property type="component" value="Unassembled WGS sequence"/>
</dbReference>
<evidence type="ECO:0000259" key="9">
    <source>
        <dbReference type="PROSITE" id="PS50850"/>
    </source>
</evidence>
<feature type="transmembrane region" description="Helical" evidence="8">
    <location>
        <begin position="235"/>
        <end position="255"/>
    </location>
</feature>
<feature type="transmembrane region" description="Helical" evidence="8">
    <location>
        <begin position="6"/>
        <end position="27"/>
    </location>
</feature>
<feature type="transmembrane region" description="Helical" evidence="8">
    <location>
        <begin position="298"/>
        <end position="318"/>
    </location>
</feature>
<dbReference type="PIRSF" id="PIRSF004925">
    <property type="entry name" value="HcaT"/>
    <property type="match status" value="1"/>
</dbReference>
<dbReference type="AlphaFoldDB" id="W6MAX0"/>
<dbReference type="GO" id="GO:0005886">
    <property type="term" value="C:plasma membrane"/>
    <property type="evidence" value="ECO:0007669"/>
    <property type="project" value="UniProtKB-SubCell"/>
</dbReference>
<reference evidence="10" key="1">
    <citation type="submission" date="2013-07" db="EMBL/GenBank/DDBJ databases">
        <authorList>
            <person name="McIlroy S."/>
        </authorList>
    </citation>
    <scope>NUCLEOTIDE SEQUENCE [LARGE SCALE GENOMIC DNA]</scope>
    <source>
        <strain evidence="10">Run_A_D11</strain>
    </source>
</reference>
<accession>W6MAX0</accession>
<dbReference type="GO" id="GO:0030395">
    <property type="term" value="F:lactose binding"/>
    <property type="evidence" value="ECO:0007669"/>
    <property type="project" value="TreeGrafter"/>
</dbReference>
<dbReference type="InterPro" id="IPR036259">
    <property type="entry name" value="MFS_trans_sf"/>
</dbReference>
<feature type="transmembrane region" description="Helical" evidence="8">
    <location>
        <begin position="330"/>
        <end position="351"/>
    </location>
</feature>
<dbReference type="EMBL" id="CBTJ020000046">
    <property type="protein sequence ID" value="CDI03140.1"/>
    <property type="molecule type" value="Genomic_DNA"/>
</dbReference>
<feature type="transmembrane region" description="Helical" evidence="8">
    <location>
        <begin position="197"/>
        <end position="215"/>
    </location>
</feature>
<evidence type="ECO:0000256" key="2">
    <source>
        <dbReference type="ARBA" id="ARBA00022448"/>
    </source>
</evidence>
<feature type="transmembrane region" description="Helical" evidence="8">
    <location>
        <begin position="267"/>
        <end position="286"/>
    </location>
</feature>
<dbReference type="PANTHER" id="PTHR23522:SF10">
    <property type="entry name" value="3-PHENYLPROPIONIC ACID TRANSPORTER-RELATED"/>
    <property type="match status" value="1"/>
</dbReference>
<evidence type="ECO:0000256" key="5">
    <source>
        <dbReference type="ARBA" id="ARBA00022692"/>
    </source>
</evidence>
<comment type="subcellular location">
    <subcellularLocation>
        <location evidence="1">Cell inner membrane</location>
        <topology evidence="1">Multi-pass membrane protein</topology>
    </subcellularLocation>
</comment>
<keyword evidence="4" id="KW-0997">Cell inner membrane</keyword>
<organism evidence="10 11">
    <name type="scientific">Candidatus Competibacter denitrificans Run_A_D11</name>
    <dbReference type="NCBI Taxonomy" id="1400863"/>
    <lineage>
        <taxon>Bacteria</taxon>
        <taxon>Pseudomonadati</taxon>
        <taxon>Pseudomonadota</taxon>
        <taxon>Gammaproteobacteria</taxon>
        <taxon>Candidatus Competibacteraceae</taxon>
        <taxon>Candidatus Competibacter</taxon>
    </lineage>
</organism>
<keyword evidence="7 8" id="KW-0472">Membrane</keyword>
<dbReference type="InterPro" id="IPR024989">
    <property type="entry name" value="MFS_assoc_dom"/>
</dbReference>
<evidence type="ECO:0000313" key="11">
    <source>
        <dbReference type="Proteomes" id="UP000035760"/>
    </source>
</evidence>
<keyword evidence="2" id="KW-0813">Transport</keyword>
<gene>
    <name evidence="10" type="ORF">BN873_390016</name>
</gene>
<dbReference type="InterPro" id="IPR026032">
    <property type="entry name" value="HcaT-like"/>
</dbReference>
<dbReference type="STRING" id="1400863.BN873_390016"/>
<name>W6MAX0_9GAMM</name>
<dbReference type="OrthoDB" id="9150135at2"/>
<evidence type="ECO:0000256" key="7">
    <source>
        <dbReference type="ARBA" id="ARBA00023136"/>
    </source>
</evidence>
<sequence>MPFHLYVRLSAFYLIYFANLGVLLPYWGPYLAALGFGPARIGELIAIPQATKLIAPTLWGWLADRTGRRMRVIRWACLASALSFAGVFAVGGSYFGLALVTLLFSFFWNAALPQFEAVTLTHLGEQTHRYSRVRLWGSVGFVSAAVGLGFATRVWGIGIVPAMLLGLFVALWLNSLLVTERPIMLTARQSLPLGRVLRQPAVIAFFVVCFLNQAAHGPYYGFFSLYLETLGYSRQFIGLMWGLGVAVEVGMFMVLPRWLPHFGPRRLMLAALALAALRWLLIGHFADHLPVLLFAQSLHAFSFGVFHAVSIHLIHQFFPGSLQGRGQALYSSLGFGVGNALGSLAAGYLWVGLGPAAMFDLAGVLGVLGWLVAWRGLRV</sequence>
<evidence type="ECO:0000313" key="10">
    <source>
        <dbReference type="EMBL" id="CDI03140.1"/>
    </source>
</evidence>
<evidence type="ECO:0000256" key="3">
    <source>
        <dbReference type="ARBA" id="ARBA00022475"/>
    </source>
</evidence>
<dbReference type="PROSITE" id="PS50850">
    <property type="entry name" value="MFS"/>
    <property type="match status" value="1"/>
</dbReference>
<keyword evidence="11" id="KW-1185">Reference proteome</keyword>
<feature type="transmembrane region" description="Helical" evidence="8">
    <location>
        <begin position="157"/>
        <end position="177"/>
    </location>
</feature>
<keyword evidence="3" id="KW-1003">Cell membrane</keyword>
<protein>
    <submittedName>
        <fullName evidence="10">Major facilitator superfamily MFS_1</fullName>
    </submittedName>
</protein>
<feature type="transmembrane region" description="Helical" evidence="8">
    <location>
        <begin position="94"/>
        <end position="112"/>
    </location>
</feature>
<evidence type="ECO:0000256" key="4">
    <source>
        <dbReference type="ARBA" id="ARBA00022519"/>
    </source>
</evidence>
<evidence type="ECO:0000256" key="8">
    <source>
        <dbReference type="SAM" id="Phobius"/>
    </source>
</evidence>
<dbReference type="SUPFAM" id="SSF103473">
    <property type="entry name" value="MFS general substrate transporter"/>
    <property type="match status" value="1"/>
</dbReference>
<keyword evidence="5 8" id="KW-0812">Transmembrane</keyword>
<keyword evidence="6 8" id="KW-1133">Transmembrane helix</keyword>
<dbReference type="RefSeq" id="WP_048673666.1">
    <property type="nucleotide sequence ID" value="NZ_CBTJ020000046.1"/>
</dbReference>
<dbReference type="NCBIfam" id="NF037955">
    <property type="entry name" value="mfs"/>
    <property type="match status" value="1"/>
</dbReference>
<feature type="transmembrane region" description="Helical" evidence="8">
    <location>
        <begin position="357"/>
        <end position="377"/>
    </location>
</feature>
<dbReference type="InterPro" id="IPR020846">
    <property type="entry name" value="MFS_dom"/>
</dbReference>
<dbReference type="GO" id="GO:0015528">
    <property type="term" value="F:lactose:proton symporter activity"/>
    <property type="evidence" value="ECO:0007669"/>
    <property type="project" value="TreeGrafter"/>
</dbReference>
<comment type="caution">
    <text evidence="10">The sequence shown here is derived from an EMBL/GenBank/DDBJ whole genome shotgun (WGS) entry which is preliminary data.</text>
</comment>
<reference evidence="10" key="2">
    <citation type="submission" date="2014-03" db="EMBL/GenBank/DDBJ databases">
        <title>Candidatus Competibacter-lineage genomes retrieved from metagenomes reveal functional metabolic diversity.</title>
        <authorList>
            <person name="McIlroy S.J."/>
            <person name="Albertsen M."/>
            <person name="Andresen E.K."/>
            <person name="Saunders A.M."/>
            <person name="Kristiansen R."/>
            <person name="Stokholm-Bjerregaard M."/>
            <person name="Nielsen K.L."/>
            <person name="Nielsen P.H."/>
        </authorList>
    </citation>
    <scope>NUCLEOTIDE SEQUENCE</scope>
    <source>
        <strain evidence="10">Run_A_D11</strain>
    </source>
</reference>
<evidence type="ECO:0000256" key="6">
    <source>
        <dbReference type="ARBA" id="ARBA00022989"/>
    </source>
</evidence>
<evidence type="ECO:0000256" key="1">
    <source>
        <dbReference type="ARBA" id="ARBA00004429"/>
    </source>
</evidence>
<proteinExistence type="predicted"/>
<dbReference type="PANTHER" id="PTHR23522">
    <property type="entry name" value="BLL5896 PROTEIN"/>
    <property type="match status" value="1"/>
</dbReference>
<dbReference type="Gene3D" id="1.20.1250.20">
    <property type="entry name" value="MFS general substrate transporter like domains"/>
    <property type="match status" value="2"/>
</dbReference>
<dbReference type="Pfam" id="PF12832">
    <property type="entry name" value="MFS_1_like"/>
    <property type="match status" value="1"/>
</dbReference>